<dbReference type="Proteomes" id="UP000276133">
    <property type="component" value="Unassembled WGS sequence"/>
</dbReference>
<accession>A0A3M7Q0H5</accession>
<evidence type="ECO:0000313" key="2">
    <source>
        <dbReference type="Proteomes" id="UP000276133"/>
    </source>
</evidence>
<sequence>MLSNRNLNDVTPVTTTQAQTQRFQLSGRYPRPQALVQNTRPRPQPVVNNKDSQENTAFRFFSFFTHRINSKIGRINIS</sequence>
<keyword evidence="2" id="KW-1185">Reference proteome</keyword>
<comment type="caution">
    <text evidence="1">The sequence shown here is derived from an EMBL/GenBank/DDBJ whole genome shotgun (WGS) entry which is preliminary data.</text>
</comment>
<gene>
    <name evidence="1" type="ORF">BpHYR1_017938</name>
</gene>
<proteinExistence type="predicted"/>
<dbReference type="EMBL" id="REGN01007959">
    <property type="protein sequence ID" value="RNA04793.1"/>
    <property type="molecule type" value="Genomic_DNA"/>
</dbReference>
<dbReference type="AlphaFoldDB" id="A0A3M7Q0H5"/>
<reference evidence="1 2" key="1">
    <citation type="journal article" date="2018" name="Sci. Rep.">
        <title>Genomic signatures of local adaptation to the degree of environmental predictability in rotifers.</title>
        <authorList>
            <person name="Franch-Gras L."/>
            <person name="Hahn C."/>
            <person name="Garcia-Roger E.M."/>
            <person name="Carmona M.J."/>
            <person name="Serra M."/>
            <person name="Gomez A."/>
        </authorList>
    </citation>
    <scope>NUCLEOTIDE SEQUENCE [LARGE SCALE GENOMIC DNA]</scope>
    <source>
        <strain evidence="1">HYR1</strain>
    </source>
</reference>
<organism evidence="1 2">
    <name type="scientific">Brachionus plicatilis</name>
    <name type="common">Marine rotifer</name>
    <name type="synonym">Brachionus muelleri</name>
    <dbReference type="NCBI Taxonomy" id="10195"/>
    <lineage>
        <taxon>Eukaryota</taxon>
        <taxon>Metazoa</taxon>
        <taxon>Spiralia</taxon>
        <taxon>Gnathifera</taxon>
        <taxon>Rotifera</taxon>
        <taxon>Eurotatoria</taxon>
        <taxon>Monogononta</taxon>
        <taxon>Pseudotrocha</taxon>
        <taxon>Ploima</taxon>
        <taxon>Brachionidae</taxon>
        <taxon>Brachionus</taxon>
    </lineage>
</organism>
<name>A0A3M7Q0H5_BRAPC</name>
<protein>
    <submittedName>
        <fullName evidence="1">Uncharacterized protein</fullName>
    </submittedName>
</protein>
<evidence type="ECO:0000313" key="1">
    <source>
        <dbReference type="EMBL" id="RNA04793.1"/>
    </source>
</evidence>